<organism evidence="7 9">
    <name type="scientific">Adineta steineri</name>
    <dbReference type="NCBI Taxonomy" id="433720"/>
    <lineage>
        <taxon>Eukaryota</taxon>
        <taxon>Metazoa</taxon>
        <taxon>Spiralia</taxon>
        <taxon>Gnathifera</taxon>
        <taxon>Rotifera</taxon>
        <taxon>Eurotatoria</taxon>
        <taxon>Bdelloidea</taxon>
        <taxon>Adinetida</taxon>
        <taxon>Adinetidae</taxon>
        <taxon>Adineta</taxon>
    </lineage>
</organism>
<evidence type="ECO:0000313" key="9">
    <source>
        <dbReference type="Proteomes" id="UP000663845"/>
    </source>
</evidence>
<gene>
    <name evidence="7" type="ORF">JYZ213_LOCUS5949</name>
    <name evidence="8" type="ORF">OXD698_LOCUS25207</name>
</gene>
<dbReference type="EMBL" id="CAJOAZ010002390">
    <property type="protein sequence ID" value="CAF3924436.1"/>
    <property type="molecule type" value="Genomic_DNA"/>
</dbReference>
<feature type="transmembrane region" description="Helical" evidence="5">
    <location>
        <begin position="47"/>
        <end position="66"/>
    </location>
</feature>
<dbReference type="InterPro" id="IPR000276">
    <property type="entry name" value="GPCR_Rhodpsn"/>
</dbReference>
<feature type="transmembrane region" description="Helical" evidence="5">
    <location>
        <begin position="86"/>
        <end position="104"/>
    </location>
</feature>
<dbReference type="GO" id="GO:0004930">
    <property type="term" value="F:G protein-coupled receptor activity"/>
    <property type="evidence" value="ECO:0007669"/>
    <property type="project" value="InterPro"/>
</dbReference>
<sequence>MEFDTPLIHSIIFGILLSMMIPSIVCYLFIFSQFLQYRELLKRINNHIILALLIINFIEVTTELPFTLTVLHTGYVAVQSPLFCQFWIVYNYSIIVIGLMYMAYGCIQRYFLIFHRVFFQQHLIFFHYTPLVIFLIYPTLLYFGLVVIYPCEAAFDYTQFVCGGACYEYQFTLGLFDWLSNVFGPVIIGVIATTLLIVRVLIQKRRVHQREIWRRNRKMVVQLASISIMYVIIWIPNVICFIVPLIVSSPLSSQIETGFLNYLQYMICLLCPFMCLIGLPEILDSFKKKFIRLRSVQPQIQDPTKTVAAPQIRQ</sequence>
<dbReference type="Gene3D" id="1.20.1070.10">
    <property type="entry name" value="Rhodopsin 7-helix transmembrane proteins"/>
    <property type="match status" value="1"/>
</dbReference>
<dbReference type="EMBL" id="CAJNOG010000036">
    <property type="protein sequence ID" value="CAF0814280.1"/>
    <property type="molecule type" value="Genomic_DNA"/>
</dbReference>
<comment type="subcellular location">
    <subcellularLocation>
        <location evidence="1">Membrane</location>
    </subcellularLocation>
</comment>
<dbReference type="SUPFAM" id="SSF81321">
    <property type="entry name" value="Family A G protein-coupled receptor-like"/>
    <property type="match status" value="1"/>
</dbReference>
<protein>
    <recommendedName>
        <fullName evidence="6">G-protein coupled receptors family 1 profile domain-containing protein</fullName>
    </recommendedName>
</protein>
<evidence type="ECO:0000256" key="4">
    <source>
        <dbReference type="ARBA" id="ARBA00023136"/>
    </source>
</evidence>
<evidence type="ECO:0000313" key="8">
    <source>
        <dbReference type="EMBL" id="CAF3924436.1"/>
    </source>
</evidence>
<feature type="transmembrane region" description="Helical" evidence="5">
    <location>
        <begin position="262"/>
        <end position="283"/>
    </location>
</feature>
<keyword evidence="4 5" id="KW-0472">Membrane</keyword>
<keyword evidence="3 5" id="KW-1133">Transmembrane helix</keyword>
<dbReference type="InterPro" id="IPR017452">
    <property type="entry name" value="GPCR_Rhodpsn_7TM"/>
</dbReference>
<proteinExistence type="predicted"/>
<evidence type="ECO:0000256" key="1">
    <source>
        <dbReference type="ARBA" id="ARBA00004370"/>
    </source>
</evidence>
<feature type="transmembrane region" description="Helical" evidence="5">
    <location>
        <begin position="125"/>
        <end position="149"/>
    </location>
</feature>
<dbReference type="GO" id="GO:0016020">
    <property type="term" value="C:membrane"/>
    <property type="evidence" value="ECO:0007669"/>
    <property type="project" value="UniProtKB-SubCell"/>
</dbReference>
<dbReference type="PROSITE" id="PS50262">
    <property type="entry name" value="G_PROTEIN_RECEP_F1_2"/>
    <property type="match status" value="1"/>
</dbReference>
<feature type="domain" description="G-protein coupled receptors family 1 profile" evidence="6">
    <location>
        <begin position="26"/>
        <end position="275"/>
    </location>
</feature>
<dbReference type="AlphaFoldDB" id="A0A813TNL3"/>
<evidence type="ECO:0000313" key="7">
    <source>
        <dbReference type="EMBL" id="CAF0814280.1"/>
    </source>
</evidence>
<evidence type="ECO:0000256" key="2">
    <source>
        <dbReference type="ARBA" id="ARBA00022692"/>
    </source>
</evidence>
<evidence type="ECO:0000256" key="3">
    <source>
        <dbReference type="ARBA" id="ARBA00022989"/>
    </source>
</evidence>
<evidence type="ECO:0000256" key="5">
    <source>
        <dbReference type="SAM" id="Phobius"/>
    </source>
</evidence>
<feature type="transmembrane region" description="Helical" evidence="5">
    <location>
        <begin position="12"/>
        <end position="35"/>
    </location>
</feature>
<comment type="caution">
    <text evidence="7">The sequence shown here is derived from an EMBL/GenBank/DDBJ whole genome shotgun (WGS) entry which is preliminary data.</text>
</comment>
<dbReference type="Proteomes" id="UP000663845">
    <property type="component" value="Unassembled WGS sequence"/>
</dbReference>
<reference evidence="7" key="1">
    <citation type="submission" date="2021-02" db="EMBL/GenBank/DDBJ databases">
        <authorList>
            <person name="Nowell W R."/>
        </authorList>
    </citation>
    <scope>NUCLEOTIDE SEQUENCE</scope>
</reference>
<evidence type="ECO:0000259" key="6">
    <source>
        <dbReference type="PROSITE" id="PS50262"/>
    </source>
</evidence>
<name>A0A813TNL3_9BILA</name>
<feature type="transmembrane region" description="Helical" evidence="5">
    <location>
        <begin position="223"/>
        <end position="247"/>
    </location>
</feature>
<accession>A0A813TNL3</accession>
<feature type="transmembrane region" description="Helical" evidence="5">
    <location>
        <begin position="182"/>
        <end position="202"/>
    </location>
</feature>
<keyword evidence="2 5" id="KW-0812">Transmembrane</keyword>
<dbReference type="Proteomes" id="UP000663844">
    <property type="component" value="Unassembled WGS sequence"/>
</dbReference>
<dbReference type="Pfam" id="PF00001">
    <property type="entry name" value="7tm_1"/>
    <property type="match status" value="1"/>
</dbReference>